<reference evidence="1 2" key="1">
    <citation type="journal article" date="2015" name="Nature">
        <title>rRNA introns, odd ribosomes, and small enigmatic genomes across a large radiation of phyla.</title>
        <authorList>
            <person name="Brown C.T."/>
            <person name="Hug L.A."/>
            <person name="Thomas B.C."/>
            <person name="Sharon I."/>
            <person name="Castelle C.J."/>
            <person name="Singh A."/>
            <person name="Wilkins M.J."/>
            <person name="Williams K.H."/>
            <person name="Banfield J.F."/>
        </authorList>
    </citation>
    <scope>NUCLEOTIDE SEQUENCE [LARGE SCALE GENOMIC DNA]</scope>
</reference>
<dbReference type="CDD" id="cd00688">
    <property type="entry name" value="ISOPREN_C2_like"/>
    <property type="match status" value="1"/>
</dbReference>
<dbReference type="InterPro" id="IPR008930">
    <property type="entry name" value="Terpenoid_cyclase/PrenylTrfase"/>
</dbReference>
<gene>
    <name evidence="1" type="ORF">UU58_C0008G0001</name>
</gene>
<dbReference type="Gene3D" id="1.50.10.20">
    <property type="match status" value="1"/>
</dbReference>
<protein>
    <recommendedName>
        <fullName evidence="3">Squalene cyclase C-terminal domain-containing protein</fullName>
    </recommendedName>
</protein>
<dbReference type="EMBL" id="LCBE01000008">
    <property type="protein sequence ID" value="KKS04292.1"/>
    <property type="molecule type" value="Genomic_DNA"/>
</dbReference>
<evidence type="ECO:0000313" key="2">
    <source>
        <dbReference type="Proteomes" id="UP000034236"/>
    </source>
</evidence>
<accession>A0A0G0VX79</accession>
<comment type="caution">
    <text evidence="1">The sequence shown here is derived from an EMBL/GenBank/DDBJ whole genome shotgun (WGS) entry which is preliminary data.</text>
</comment>
<organism evidence="1 2">
    <name type="scientific">Candidatus Nomurabacteria bacterium GW2011_GWA2_41_25</name>
    <dbReference type="NCBI Taxonomy" id="1618736"/>
    <lineage>
        <taxon>Bacteria</taxon>
        <taxon>Candidatus Nomuraibacteriota</taxon>
    </lineage>
</organism>
<dbReference type="AlphaFoldDB" id="A0A0G0VX79"/>
<sequence length="338" mass="37559">TDWTAMALASGNYQEQTIKLVKYFGESKIENPLLTDYERRAMALMALGLNPYNTNGENYIEKIVNSFDGKQFGNANEDNDDIFALIVLQNAGYGQGEKMINDDISFVLSRQRENGSWDESVDMTGAAIEALANFNQKIDPLLTSPLAGGEVISNALMKAREFLKQNQKDNGGWNNASSTAWALEGILALNEKPEDWTKNDLAKDGASNTPLDYLATIQDTDGGIKNENLNNKIWETAYVASILSDKTWNQIMQKFEKPVVTEIQQESIQKEETKTMVVKKSPIAKVNNPNDNKIKLENIAGQNTAIALSATQNTETPALAQPVKKNWFMKLLDSIFGF</sequence>
<proteinExistence type="predicted"/>
<dbReference type="SUPFAM" id="SSF48239">
    <property type="entry name" value="Terpenoid cyclases/Protein prenyltransferases"/>
    <property type="match status" value="1"/>
</dbReference>
<dbReference type="Proteomes" id="UP000034236">
    <property type="component" value="Unassembled WGS sequence"/>
</dbReference>
<evidence type="ECO:0000313" key="1">
    <source>
        <dbReference type="EMBL" id="KKS04292.1"/>
    </source>
</evidence>
<name>A0A0G0VX79_9BACT</name>
<feature type="non-terminal residue" evidence="1">
    <location>
        <position position="1"/>
    </location>
</feature>
<evidence type="ECO:0008006" key="3">
    <source>
        <dbReference type="Google" id="ProtNLM"/>
    </source>
</evidence>